<reference evidence="2 3" key="1">
    <citation type="submission" date="2017-09" db="EMBL/GenBank/DDBJ databases">
        <title>WGS assembly of Aquilegia coerulea Goldsmith.</title>
        <authorList>
            <person name="Hodges S."/>
            <person name="Kramer E."/>
            <person name="Nordborg M."/>
            <person name="Tomkins J."/>
            <person name="Borevitz J."/>
            <person name="Derieg N."/>
            <person name="Yan J."/>
            <person name="Mihaltcheva S."/>
            <person name="Hayes R.D."/>
            <person name="Rokhsar D."/>
        </authorList>
    </citation>
    <scope>NUCLEOTIDE SEQUENCE [LARGE SCALE GENOMIC DNA]</scope>
    <source>
        <strain evidence="3">cv. Goldsmith</strain>
    </source>
</reference>
<evidence type="ECO:0000313" key="3">
    <source>
        <dbReference type="Proteomes" id="UP000230069"/>
    </source>
</evidence>
<keyword evidence="1" id="KW-1133">Transmembrane helix</keyword>
<gene>
    <name evidence="2" type="ORF">AQUCO_00100828v1</name>
</gene>
<keyword evidence="1" id="KW-0812">Transmembrane</keyword>
<name>A0A2G5FCD3_AQUCA</name>
<keyword evidence="1" id="KW-0472">Membrane</keyword>
<evidence type="ECO:0000313" key="2">
    <source>
        <dbReference type="EMBL" id="PIA65597.1"/>
    </source>
</evidence>
<dbReference type="EMBL" id="KZ305018">
    <property type="protein sequence ID" value="PIA65597.1"/>
    <property type="molecule type" value="Genomic_DNA"/>
</dbReference>
<dbReference type="InParanoid" id="A0A2G5FCD3"/>
<feature type="transmembrane region" description="Helical" evidence="1">
    <location>
        <begin position="57"/>
        <end position="77"/>
    </location>
</feature>
<protein>
    <submittedName>
        <fullName evidence="2">Uncharacterized protein</fullName>
    </submittedName>
</protein>
<keyword evidence="3" id="KW-1185">Reference proteome</keyword>
<accession>A0A2G5FCD3</accession>
<proteinExistence type="predicted"/>
<evidence type="ECO:0000256" key="1">
    <source>
        <dbReference type="SAM" id="Phobius"/>
    </source>
</evidence>
<dbReference type="AlphaFoldDB" id="A0A2G5FCD3"/>
<dbReference type="Proteomes" id="UP000230069">
    <property type="component" value="Unassembled WGS sequence"/>
</dbReference>
<sequence length="80" mass="9522">MKFFCSCLILFRLTSRKWRIKRQIYLKENDSSDPSTIKVTQESVIFFVKDDSEKTKTYLIICTIMHLISNLTIVYYVTLC</sequence>
<organism evidence="2 3">
    <name type="scientific">Aquilegia coerulea</name>
    <name type="common">Rocky mountain columbine</name>
    <dbReference type="NCBI Taxonomy" id="218851"/>
    <lineage>
        <taxon>Eukaryota</taxon>
        <taxon>Viridiplantae</taxon>
        <taxon>Streptophyta</taxon>
        <taxon>Embryophyta</taxon>
        <taxon>Tracheophyta</taxon>
        <taxon>Spermatophyta</taxon>
        <taxon>Magnoliopsida</taxon>
        <taxon>Ranunculales</taxon>
        <taxon>Ranunculaceae</taxon>
        <taxon>Thalictroideae</taxon>
        <taxon>Aquilegia</taxon>
    </lineage>
</organism>